<organism evidence="1 2">
    <name type="scientific">Mycolicibacterium psychrotolerans</name>
    <dbReference type="NCBI Taxonomy" id="216929"/>
    <lineage>
        <taxon>Bacteria</taxon>
        <taxon>Bacillati</taxon>
        <taxon>Actinomycetota</taxon>
        <taxon>Actinomycetes</taxon>
        <taxon>Mycobacteriales</taxon>
        <taxon>Mycobacteriaceae</taxon>
        <taxon>Mycolicibacterium</taxon>
    </lineage>
</organism>
<dbReference type="RefSeq" id="WP_163723443.1">
    <property type="nucleotide sequence ID" value="NZ_AP022574.1"/>
</dbReference>
<gene>
    <name evidence="1" type="ORF">MPSYJ_35560</name>
</gene>
<reference evidence="1 2" key="1">
    <citation type="journal article" date="2019" name="Emerg. Microbes Infect.">
        <title>Comprehensive subspecies identification of 175 nontuberculous mycobacteria species based on 7547 genomic profiles.</title>
        <authorList>
            <person name="Matsumoto Y."/>
            <person name="Kinjo T."/>
            <person name="Motooka D."/>
            <person name="Nabeya D."/>
            <person name="Jung N."/>
            <person name="Uechi K."/>
            <person name="Horii T."/>
            <person name="Iida T."/>
            <person name="Fujita J."/>
            <person name="Nakamura S."/>
        </authorList>
    </citation>
    <scope>NUCLEOTIDE SEQUENCE [LARGE SCALE GENOMIC DNA]</scope>
    <source>
        <strain evidence="1 2">JCM 13323</strain>
    </source>
</reference>
<accession>A0A7I7MD53</accession>
<name>A0A7I7MD53_9MYCO</name>
<dbReference type="Proteomes" id="UP000466514">
    <property type="component" value="Chromosome"/>
</dbReference>
<dbReference type="AlphaFoldDB" id="A0A7I7MD53"/>
<proteinExistence type="predicted"/>
<keyword evidence="2" id="KW-1185">Reference proteome</keyword>
<dbReference type="KEGG" id="mpsc:MPSYJ_35560"/>
<evidence type="ECO:0000313" key="2">
    <source>
        <dbReference type="Proteomes" id="UP000466514"/>
    </source>
</evidence>
<protein>
    <submittedName>
        <fullName evidence="1">Uncharacterized protein</fullName>
    </submittedName>
</protein>
<evidence type="ECO:0000313" key="1">
    <source>
        <dbReference type="EMBL" id="BBX70095.1"/>
    </source>
</evidence>
<dbReference type="EMBL" id="AP022574">
    <property type="protein sequence ID" value="BBX70095.1"/>
    <property type="molecule type" value="Genomic_DNA"/>
</dbReference>
<sequence length="97" mass="10979">MTDEPAPPPAEWVPHSYEGLRIAMAAFLHRVRGDERHSAMLVAEAGHRGLAYDVFDSALWLLEQVGHFEGDEKKQAKLEHDIVRLAGWETEEEGDEE</sequence>